<dbReference type="InterPro" id="IPR036513">
    <property type="entry name" value="STAS_dom_sf"/>
</dbReference>
<dbReference type="Gene3D" id="3.30.750.24">
    <property type="entry name" value="STAS domain"/>
    <property type="match status" value="1"/>
</dbReference>
<evidence type="ECO:0000256" key="2">
    <source>
        <dbReference type="RuleBase" id="RU003749"/>
    </source>
</evidence>
<protein>
    <recommendedName>
        <fullName evidence="2">Anti-sigma factor antagonist</fullName>
    </recommendedName>
</protein>
<dbReference type="InterPro" id="IPR002645">
    <property type="entry name" value="STAS_dom"/>
</dbReference>
<dbReference type="CDD" id="cd07043">
    <property type="entry name" value="STAS_anti-anti-sigma_factors"/>
    <property type="match status" value="1"/>
</dbReference>
<keyword evidence="5" id="KW-1185">Reference proteome</keyword>
<dbReference type="PROSITE" id="PS50801">
    <property type="entry name" value="STAS"/>
    <property type="match status" value="1"/>
</dbReference>
<evidence type="ECO:0000256" key="1">
    <source>
        <dbReference type="ARBA" id="ARBA00009013"/>
    </source>
</evidence>
<dbReference type="PANTHER" id="PTHR33495">
    <property type="entry name" value="ANTI-SIGMA FACTOR ANTAGONIST TM_1081-RELATED-RELATED"/>
    <property type="match status" value="1"/>
</dbReference>
<dbReference type="SUPFAM" id="SSF52091">
    <property type="entry name" value="SpoIIaa-like"/>
    <property type="match status" value="1"/>
</dbReference>
<dbReference type="RefSeq" id="WP_055531008.1">
    <property type="nucleotide sequence ID" value="NZ_LIQN01000152.1"/>
</dbReference>
<reference evidence="4 5" key="1">
    <citation type="submission" date="2017-09" db="EMBL/GenBank/DDBJ databases">
        <authorList>
            <person name="Lee N."/>
            <person name="Cho B.-K."/>
        </authorList>
    </citation>
    <scope>NUCLEOTIDE SEQUENCE [LARGE SCALE GENOMIC DNA]</scope>
    <source>
        <strain evidence="4 5">ATCC 12461</strain>
    </source>
</reference>
<organism evidence="4 5">
    <name type="scientific">Streptomyces alboniger</name>
    <dbReference type="NCBI Taxonomy" id="132473"/>
    <lineage>
        <taxon>Bacteria</taxon>
        <taxon>Bacillati</taxon>
        <taxon>Actinomycetota</taxon>
        <taxon>Actinomycetes</taxon>
        <taxon>Kitasatosporales</taxon>
        <taxon>Streptomycetaceae</taxon>
        <taxon>Streptomyces</taxon>
        <taxon>Streptomyces aurantiacus group</taxon>
    </lineage>
</organism>
<accession>A0A5J6HKN5</accession>
<sequence length="122" mass="13316">MPFPLPAARCIASVHTHGTGVLVRLCGEIDLATAPDVTAYLDTLSHAGSGELLIDLRQVEFMDGSGVRLLNRARARARGDGRLRLICTDPVTLRLLRHPSLHLWFEILDHLPPPTVPPRTAA</sequence>
<dbReference type="NCBIfam" id="TIGR00377">
    <property type="entry name" value="ant_ant_sig"/>
    <property type="match status" value="1"/>
</dbReference>
<dbReference type="PANTHER" id="PTHR33495:SF2">
    <property type="entry name" value="ANTI-SIGMA FACTOR ANTAGONIST TM_1081-RELATED"/>
    <property type="match status" value="1"/>
</dbReference>
<dbReference type="AlphaFoldDB" id="A0A5J6HKN5"/>
<dbReference type="EMBL" id="CP023695">
    <property type="protein sequence ID" value="QEV20869.1"/>
    <property type="molecule type" value="Genomic_DNA"/>
</dbReference>
<proteinExistence type="inferred from homology"/>
<name>A0A5J6HKN5_STRAD</name>
<evidence type="ECO:0000313" key="4">
    <source>
        <dbReference type="EMBL" id="QEV20869.1"/>
    </source>
</evidence>
<evidence type="ECO:0000313" key="5">
    <source>
        <dbReference type="Proteomes" id="UP000326553"/>
    </source>
</evidence>
<dbReference type="KEGG" id="salw:CP975_27955"/>
<dbReference type="GO" id="GO:0043856">
    <property type="term" value="F:anti-sigma factor antagonist activity"/>
    <property type="evidence" value="ECO:0007669"/>
    <property type="project" value="InterPro"/>
</dbReference>
<dbReference type="Pfam" id="PF01740">
    <property type="entry name" value="STAS"/>
    <property type="match status" value="1"/>
</dbReference>
<dbReference type="Proteomes" id="UP000326553">
    <property type="component" value="Chromosome"/>
</dbReference>
<gene>
    <name evidence="4" type="ORF">CP975_27955</name>
</gene>
<comment type="similarity">
    <text evidence="1 2">Belongs to the anti-sigma-factor antagonist family.</text>
</comment>
<evidence type="ECO:0000259" key="3">
    <source>
        <dbReference type="PROSITE" id="PS50801"/>
    </source>
</evidence>
<dbReference type="OrthoDB" id="4833278at2"/>
<feature type="domain" description="STAS" evidence="3">
    <location>
        <begin position="21"/>
        <end position="97"/>
    </location>
</feature>
<dbReference type="InterPro" id="IPR003658">
    <property type="entry name" value="Anti-sigma_ant"/>
</dbReference>